<evidence type="ECO:0000313" key="1">
    <source>
        <dbReference type="EMBL" id="SHO57859.1"/>
    </source>
</evidence>
<dbReference type="GO" id="GO:0003677">
    <property type="term" value="F:DNA binding"/>
    <property type="evidence" value="ECO:0007669"/>
    <property type="project" value="InterPro"/>
</dbReference>
<dbReference type="EMBL" id="FRFG01000048">
    <property type="protein sequence ID" value="SHO57859.1"/>
    <property type="molecule type" value="Genomic_DNA"/>
</dbReference>
<dbReference type="RefSeq" id="WP_073585219.1">
    <property type="nucleotide sequence ID" value="NZ_AP024897.1"/>
</dbReference>
<gene>
    <name evidence="1" type="ORF">VQ7734_03629</name>
</gene>
<sequence length="179" mass="19423">MNINNSMYGFCESKQKSFDEACCSFASSENMEQIARALGMKPGMLRNKLNPEQPHVLKPVELIAISKVSGNYTLINCLLLGLNVVTAPLEGAEEAETILSRLFKHSANAGELSAWALEHGHDHRLSRTNKQSLIQKAQLGISNLVLLISDIENKTSGVSPLFGMATDFIINGTPIPGLS</sequence>
<protein>
    <submittedName>
        <fullName evidence="1">Phage regulatory protein CII (CP76)</fullName>
    </submittedName>
</protein>
<evidence type="ECO:0000313" key="2">
    <source>
        <dbReference type="Proteomes" id="UP000184600"/>
    </source>
</evidence>
<dbReference type="AlphaFoldDB" id="A0A1M7YYV0"/>
<keyword evidence="2" id="KW-1185">Reference proteome</keyword>
<name>A0A1M7YYV0_9VIBR</name>
<proteinExistence type="predicted"/>
<dbReference type="OrthoDB" id="6418490at2"/>
<organism evidence="1 2">
    <name type="scientific">Vibrio quintilis</name>
    <dbReference type="NCBI Taxonomy" id="1117707"/>
    <lineage>
        <taxon>Bacteria</taxon>
        <taxon>Pseudomonadati</taxon>
        <taxon>Pseudomonadota</taxon>
        <taxon>Gammaproteobacteria</taxon>
        <taxon>Vibrionales</taxon>
        <taxon>Vibrionaceae</taxon>
        <taxon>Vibrio</taxon>
    </lineage>
</organism>
<dbReference type="InterPro" id="IPR009679">
    <property type="entry name" value="Phage_186_CII-like"/>
</dbReference>
<reference evidence="2" key="1">
    <citation type="submission" date="2016-12" db="EMBL/GenBank/DDBJ databases">
        <authorList>
            <person name="Rodrigo-Torres L."/>
            <person name="Arahal R.D."/>
            <person name="Lucena T."/>
        </authorList>
    </citation>
    <scope>NUCLEOTIDE SEQUENCE [LARGE SCALE GENOMIC DNA]</scope>
</reference>
<dbReference type="Pfam" id="PF06892">
    <property type="entry name" value="Phage_CP76"/>
    <property type="match status" value="1"/>
</dbReference>
<accession>A0A1M7YYV0</accession>
<dbReference type="Proteomes" id="UP000184600">
    <property type="component" value="Unassembled WGS sequence"/>
</dbReference>
<dbReference type="STRING" id="1117707.VQ7734_03629"/>